<dbReference type="InterPro" id="IPR052022">
    <property type="entry name" value="26kDa_periplasmic_antigen"/>
</dbReference>
<dbReference type="EMBL" id="JBHSFN010000029">
    <property type="protein sequence ID" value="MFC4591131.1"/>
    <property type="molecule type" value="Genomic_DNA"/>
</dbReference>
<dbReference type="RefSeq" id="WP_262845969.1">
    <property type="nucleotide sequence ID" value="NZ_JANZYP010000043.1"/>
</dbReference>
<feature type="signal peptide" evidence="1">
    <location>
        <begin position="1"/>
        <end position="25"/>
    </location>
</feature>
<dbReference type="Proteomes" id="UP001595891">
    <property type="component" value="Unassembled WGS sequence"/>
</dbReference>
<accession>A0ABV9EN85</accession>
<dbReference type="PANTHER" id="PTHR34387">
    <property type="entry name" value="SLR1258 PROTEIN"/>
    <property type="match status" value="1"/>
</dbReference>
<gene>
    <name evidence="2" type="ORF">ACFO8L_33910</name>
</gene>
<organism evidence="2 3">
    <name type="scientific">Sphaerisporangium corydalis</name>
    <dbReference type="NCBI Taxonomy" id="1441875"/>
    <lineage>
        <taxon>Bacteria</taxon>
        <taxon>Bacillati</taxon>
        <taxon>Actinomycetota</taxon>
        <taxon>Actinomycetes</taxon>
        <taxon>Streptosporangiales</taxon>
        <taxon>Streptosporangiaceae</taxon>
        <taxon>Sphaerisporangium</taxon>
    </lineage>
</organism>
<evidence type="ECO:0000313" key="3">
    <source>
        <dbReference type="Proteomes" id="UP001595891"/>
    </source>
</evidence>
<dbReference type="Gene3D" id="3.30.110.170">
    <property type="entry name" value="Protein of unknown function (DUF541), domain 1"/>
    <property type="match status" value="1"/>
</dbReference>
<evidence type="ECO:0000256" key="1">
    <source>
        <dbReference type="SAM" id="SignalP"/>
    </source>
</evidence>
<protein>
    <submittedName>
        <fullName evidence="2">SIMPL domain-containing protein</fullName>
    </submittedName>
</protein>
<dbReference type="InterPro" id="IPR007497">
    <property type="entry name" value="SIMPL/DUF541"/>
</dbReference>
<reference evidence="3" key="1">
    <citation type="journal article" date="2019" name="Int. J. Syst. Evol. Microbiol.">
        <title>The Global Catalogue of Microorganisms (GCM) 10K type strain sequencing project: providing services to taxonomists for standard genome sequencing and annotation.</title>
        <authorList>
            <consortium name="The Broad Institute Genomics Platform"/>
            <consortium name="The Broad Institute Genome Sequencing Center for Infectious Disease"/>
            <person name="Wu L."/>
            <person name="Ma J."/>
        </authorList>
    </citation>
    <scope>NUCLEOTIDE SEQUENCE [LARGE SCALE GENOMIC DNA]</scope>
    <source>
        <strain evidence="3">CCUG 49560</strain>
    </source>
</reference>
<feature type="chain" id="PRO_5046517126" evidence="1">
    <location>
        <begin position="26"/>
        <end position="243"/>
    </location>
</feature>
<dbReference type="Gene3D" id="3.30.70.2970">
    <property type="entry name" value="Protein of unknown function (DUF541), domain 2"/>
    <property type="match status" value="1"/>
</dbReference>
<keyword evidence="1" id="KW-0732">Signal</keyword>
<keyword evidence="3" id="KW-1185">Reference proteome</keyword>
<sequence length="243" mass="25247">MTKKSLVPAAIAIVLVAAQAGPALAASGPPPKASGHTAGPAWLTPGDTAELVVVGRGSVQTTPDVMRLNVGVETRRARAGEAFAAVKEAAAKLTDALVTAGVARWDLKTNDLSLVAEYDKYPKVVGYRASQGLEAQVRDLSKADAVVDAVAAVGDEARLNGISFEISREEALVKRARAVAYKDARAKAEQYAALVGRTLGRVTKLEEESDSSPSRLAAFGEKAGISPGHGSVTVAVRVVYEMV</sequence>
<dbReference type="Pfam" id="PF04402">
    <property type="entry name" value="SIMPL"/>
    <property type="match status" value="1"/>
</dbReference>
<comment type="caution">
    <text evidence="2">The sequence shown here is derived from an EMBL/GenBank/DDBJ whole genome shotgun (WGS) entry which is preliminary data.</text>
</comment>
<evidence type="ECO:0000313" key="2">
    <source>
        <dbReference type="EMBL" id="MFC4591131.1"/>
    </source>
</evidence>
<proteinExistence type="predicted"/>
<name>A0ABV9EN85_9ACTN</name>
<dbReference type="PANTHER" id="PTHR34387:SF1">
    <property type="entry name" value="PERIPLASMIC IMMUNOGENIC PROTEIN"/>
    <property type="match status" value="1"/>
</dbReference>